<feature type="chain" id="PRO_5041163227" description="Immunoglobulin-blocking virulence protein" evidence="1">
    <location>
        <begin position="31"/>
        <end position="736"/>
    </location>
</feature>
<evidence type="ECO:0000259" key="4">
    <source>
        <dbReference type="Pfam" id="PF26364"/>
    </source>
</evidence>
<evidence type="ECO:0000313" key="6">
    <source>
        <dbReference type="Proteomes" id="UP000233776"/>
    </source>
</evidence>
<evidence type="ECO:0000256" key="1">
    <source>
        <dbReference type="SAM" id="SignalP"/>
    </source>
</evidence>
<dbReference type="Pfam" id="PF26361">
    <property type="entry name" value="MIB_arm"/>
    <property type="match status" value="1"/>
</dbReference>
<evidence type="ECO:0000259" key="3">
    <source>
        <dbReference type="Pfam" id="PF26361"/>
    </source>
</evidence>
<dbReference type="Pfam" id="PF26364">
    <property type="entry name" value="MIB_M2"/>
    <property type="match status" value="1"/>
</dbReference>
<dbReference type="NCBIfam" id="TIGR04526">
    <property type="entry name" value="predic_Ig_block"/>
    <property type="match status" value="1"/>
</dbReference>
<feature type="domain" description="Mycoplasma immunoglobulin binding protein arm" evidence="3">
    <location>
        <begin position="175"/>
        <end position="317"/>
    </location>
</feature>
<dbReference type="Pfam" id="PF26360">
    <property type="entry name" value="MIB_M1"/>
    <property type="match status" value="1"/>
</dbReference>
<dbReference type="InterPro" id="IPR058860">
    <property type="entry name" value="MIB_M2"/>
</dbReference>
<gene>
    <name evidence="5" type="ORF">MBOVJF4278_00505</name>
</gene>
<accession>A0A2N8U2L2</accession>
<feature type="domain" description="Mycoplasma immunoglobulin binding protein M2" evidence="4">
    <location>
        <begin position="536"/>
        <end position="727"/>
    </location>
</feature>
<organism evidence="5 6">
    <name type="scientific">Mycoplasmopsis bovis</name>
    <name type="common">Mycoplasma bovis</name>
    <dbReference type="NCBI Taxonomy" id="28903"/>
    <lineage>
        <taxon>Bacteria</taxon>
        <taxon>Bacillati</taxon>
        <taxon>Mycoplasmatota</taxon>
        <taxon>Mycoplasmoidales</taxon>
        <taxon>Metamycoplasmataceae</taxon>
        <taxon>Mycoplasmopsis</taxon>
    </lineage>
</organism>
<dbReference type="AlphaFoldDB" id="A0A2N8U2L2"/>
<feature type="domain" description="IgG-blocking virulence" evidence="2">
    <location>
        <begin position="324"/>
        <end position="524"/>
    </location>
</feature>
<evidence type="ECO:0000259" key="2">
    <source>
        <dbReference type="Pfam" id="PF26360"/>
    </source>
</evidence>
<name>A0A2N8U2L2_MYCBV</name>
<dbReference type="NCBIfam" id="TIGR04524">
    <property type="entry name" value="mycoplas_M_dom"/>
    <property type="match status" value="1"/>
</dbReference>
<proteinExistence type="predicted"/>
<dbReference type="EMBL" id="LT578453">
    <property type="protein sequence ID" value="SBO46277.1"/>
    <property type="molecule type" value="Genomic_DNA"/>
</dbReference>
<dbReference type="InterPro" id="IPR058861">
    <property type="entry name" value="MIB_arm"/>
</dbReference>
<dbReference type="Proteomes" id="UP000233776">
    <property type="component" value="Chromosome I"/>
</dbReference>
<protein>
    <recommendedName>
        <fullName evidence="7">Immunoglobulin-blocking virulence protein</fullName>
    </recommendedName>
</protein>
<sequence length="736" mass="82445">MNLFRKKKNRVIILSLATGAVISASTGAFVYSSNSDSNLSKLLFNNSRDAELASNKNNISKSTDSIKDNNVIENTKPIAPKPVEEKVINVPDTTTENSSAPEVNRNTVTPERSEPLIAKPNVVTKQISIHGVIVNATIEVVPDRHISDYDKNKGISNINPYQNIIVSKVLNVEVTKELIDKSVSNALDGKDGTGLFAGTFFKTLENIFKSSSDLATAEEVVKQNMSVYRDNIHRYEKLLNSPNVINFLTEEGKQKYPTMKFDSPIQRNIWLINHLDKTKFTKLAKDAEAFLSQGLAISGRSAIINEDGTLSSLAFAPDDQFNTVTSRVSRDNRERRVFGYDSPYGRSPDSVWEGSYQGWNKEDVTDKPEYSRYNVSSADGIKLTKLTREKTDNSPGALNEGLVVEIDASNVSGYGKTLDLINKLKNDKVQVTSYRIKNMGSNDPSQAFKKILSALPDKIPQLELFFSAEATNNSSLIALENKHIKELSLYTLGNSLLHKWSFNPLALRKTEWINTVDYNVSRDFLPNTAIPTRITFDTIAFDKEDFKDKSFDRINDGLRMVYFARNNEPFFQAGLGPGLNPDHNEGNNSYPVGIDFSRIEGIKSLRNLVFNDVVNPNNTPRKIRRLTLFNNKPSFEISSDELTHASFEHFATDAMDRFSKPKIMFSNGDVTVSIRISDSNTLDSKAIWNLSKFFEYNEKLKSTKSIKVPENASALKEQLTKLGYRVESSDGNITYT</sequence>
<dbReference type="InterPro" id="IPR030941">
    <property type="entry name" value="Predic_Ig_block"/>
</dbReference>
<evidence type="ECO:0000313" key="5">
    <source>
        <dbReference type="EMBL" id="SBO46277.1"/>
    </source>
</evidence>
<evidence type="ECO:0008006" key="7">
    <source>
        <dbReference type="Google" id="ProtNLM"/>
    </source>
</evidence>
<keyword evidence="1" id="KW-0732">Signal</keyword>
<reference evidence="5 6" key="1">
    <citation type="submission" date="2016-06" db="EMBL/GenBank/DDBJ databases">
        <authorList>
            <person name="Kjaerup R.B."/>
            <person name="Dalgaard T.S."/>
            <person name="Juul-Madsen H.R."/>
        </authorList>
    </citation>
    <scope>NUCLEOTIDE SEQUENCE [LARGE SCALE GENOMIC DNA]</scope>
    <source>
        <strain evidence="5">JF4278</strain>
    </source>
</reference>
<dbReference type="STRING" id="28903.B0W43_02610"/>
<dbReference type="RefSeq" id="WP_075271152.1">
    <property type="nucleotide sequence ID" value="NZ_CP022586.1"/>
</dbReference>
<feature type="signal peptide" evidence="1">
    <location>
        <begin position="1"/>
        <end position="30"/>
    </location>
</feature>
<dbReference type="InterPro" id="IPR030942">
    <property type="entry name" value="Mycoplas_M_dom"/>
</dbReference>